<evidence type="ECO:0000313" key="1">
    <source>
        <dbReference type="EMBL" id="KAJ8715956.1"/>
    </source>
</evidence>
<evidence type="ECO:0000313" key="2">
    <source>
        <dbReference type="Proteomes" id="UP001231649"/>
    </source>
</evidence>
<name>A0ACC2QF74_9NEOP</name>
<protein>
    <submittedName>
        <fullName evidence="1">Uncharacterized protein</fullName>
    </submittedName>
</protein>
<dbReference type="Proteomes" id="UP001231649">
    <property type="component" value="Chromosome 4"/>
</dbReference>
<keyword evidence="2" id="KW-1185">Reference proteome</keyword>
<dbReference type="EMBL" id="CM056780">
    <property type="protein sequence ID" value="KAJ8715956.1"/>
    <property type="molecule type" value="Genomic_DNA"/>
</dbReference>
<reference evidence="1" key="1">
    <citation type="submission" date="2023-03" db="EMBL/GenBank/DDBJ databases">
        <title>Chromosome-level genomes of two armyworms, Mythimna separata and Mythimna loreyi, provide insights into the biosynthesis and reception of sex pheromones.</title>
        <authorList>
            <person name="Zhao H."/>
        </authorList>
    </citation>
    <scope>NUCLEOTIDE SEQUENCE</scope>
    <source>
        <strain evidence="1">BeijingLab</strain>
    </source>
</reference>
<gene>
    <name evidence="1" type="ORF">PYW08_013241</name>
</gene>
<proteinExistence type="predicted"/>
<comment type="caution">
    <text evidence="1">The sequence shown here is derived from an EMBL/GenBank/DDBJ whole genome shotgun (WGS) entry which is preliminary data.</text>
</comment>
<accession>A0ACC2QF74</accession>
<sequence length="477" mass="52938">MYRVQSVLAVVVWSVGVVVSWDIAIGVKDQLIFYNNGINTMTVNLISQNPTSLVYDEVHNMILYVDKQNHNDSICGYDLSSAEDKCFIKRNGRNIHGLAFDPVTDKIFFTDTNDKSVNFISKKRGSSNNIYGELLIKMDDKAPAAIAVDSCKGYIYWTHTLTDGKIEKAKFDGSDRKIISLPRFYYKPHSLSIDPQIQKIIYFDVCETCFNTAGFLNKVDLDGSNEAVLLGDFYGPQFLSRVLTVSKDYIYFINSSDSYDAVVQLPKNEGIEPTEISKFYIEKILGIVAKYKIEDQIKGIQDCDSLSSLIPTTSVSVCTNYCLQGNCSINDDGLPKCSCNAGYTGGRCEISSCHGFCLNDGTCSLNEDSEPVCQCRGDYFGSRCEITDCVNYCTRGNCRLNEKGNPICSCLPGYSGDRCEVSACNGFCMNGGTCSLNENGKPVCQCTRYYVGDRCQITNCLYYCKEGNCGSDSDCRL</sequence>
<organism evidence="1 2">
    <name type="scientific">Mythimna loreyi</name>
    <dbReference type="NCBI Taxonomy" id="667449"/>
    <lineage>
        <taxon>Eukaryota</taxon>
        <taxon>Metazoa</taxon>
        <taxon>Ecdysozoa</taxon>
        <taxon>Arthropoda</taxon>
        <taxon>Hexapoda</taxon>
        <taxon>Insecta</taxon>
        <taxon>Pterygota</taxon>
        <taxon>Neoptera</taxon>
        <taxon>Endopterygota</taxon>
        <taxon>Lepidoptera</taxon>
        <taxon>Glossata</taxon>
        <taxon>Ditrysia</taxon>
        <taxon>Noctuoidea</taxon>
        <taxon>Noctuidae</taxon>
        <taxon>Noctuinae</taxon>
        <taxon>Hadenini</taxon>
        <taxon>Mythimna</taxon>
    </lineage>
</organism>